<keyword evidence="2" id="KW-1185">Reference proteome</keyword>
<protein>
    <submittedName>
        <fullName evidence="1">Uncharacterized protein</fullName>
    </submittedName>
</protein>
<name>A0A0L7L8F9_OPEBR</name>
<dbReference type="AlphaFoldDB" id="A0A0L7L8F9"/>
<dbReference type="EMBL" id="JTDY01002341">
    <property type="protein sequence ID" value="KOB71630.1"/>
    <property type="molecule type" value="Genomic_DNA"/>
</dbReference>
<gene>
    <name evidence="1" type="ORF">OBRU01_10898</name>
</gene>
<sequence>MRRWRDSDPGALRLYLCVTLRSAGGGTAPLRLAHSPLRRSLALFNDNNRSVPVVITQMKHEGRWLVTVSEDPCPQLVVHNNTKTALSVAQPAHQGDEPSTSKVMSITSESAYSVKQLLDTTSECLNSLKNLGLPTSTWDAILIYMTVTKLDGESHKMWEQHLSLDNDNMPSLEALFQFLESRFRSMEMIEYNSKPYKPKTFHAAVAAPERNTSSSDRKTNKPINRICMHSCIGDTNSLKHGAIENEVFPTERKLTKEEQQCEDIYKHIVTRTETGLPFKENISTPVELVGKPKEMAISRYKTTQLERRYQSNTCVSILVVCGLHERVELPLKS</sequence>
<evidence type="ECO:0000313" key="1">
    <source>
        <dbReference type="EMBL" id="KOB71630.1"/>
    </source>
</evidence>
<evidence type="ECO:0000313" key="2">
    <source>
        <dbReference type="Proteomes" id="UP000037510"/>
    </source>
</evidence>
<organism evidence="1 2">
    <name type="scientific">Operophtera brumata</name>
    <name type="common">Winter moth</name>
    <name type="synonym">Phalaena brumata</name>
    <dbReference type="NCBI Taxonomy" id="104452"/>
    <lineage>
        <taxon>Eukaryota</taxon>
        <taxon>Metazoa</taxon>
        <taxon>Ecdysozoa</taxon>
        <taxon>Arthropoda</taxon>
        <taxon>Hexapoda</taxon>
        <taxon>Insecta</taxon>
        <taxon>Pterygota</taxon>
        <taxon>Neoptera</taxon>
        <taxon>Endopterygota</taxon>
        <taxon>Lepidoptera</taxon>
        <taxon>Glossata</taxon>
        <taxon>Ditrysia</taxon>
        <taxon>Geometroidea</taxon>
        <taxon>Geometridae</taxon>
        <taxon>Larentiinae</taxon>
        <taxon>Operophtera</taxon>
    </lineage>
</organism>
<proteinExistence type="predicted"/>
<accession>A0A0L7L8F9</accession>
<dbReference type="Proteomes" id="UP000037510">
    <property type="component" value="Unassembled WGS sequence"/>
</dbReference>
<reference evidence="1 2" key="1">
    <citation type="journal article" date="2015" name="Genome Biol. Evol.">
        <title>The genome of winter moth (Operophtera brumata) provides a genomic perspective on sexual dimorphism and phenology.</title>
        <authorList>
            <person name="Derks M.F."/>
            <person name="Smit S."/>
            <person name="Salis L."/>
            <person name="Schijlen E."/>
            <person name="Bossers A."/>
            <person name="Mateman C."/>
            <person name="Pijl A.S."/>
            <person name="de Ridder D."/>
            <person name="Groenen M.A."/>
            <person name="Visser M.E."/>
            <person name="Megens H.J."/>
        </authorList>
    </citation>
    <scope>NUCLEOTIDE SEQUENCE [LARGE SCALE GENOMIC DNA]</scope>
    <source>
        <strain evidence="1">WM2013NL</strain>
        <tissue evidence="1">Head and thorax</tissue>
    </source>
</reference>
<comment type="caution">
    <text evidence="1">The sequence shown here is derived from an EMBL/GenBank/DDBJ whole genome shotgun (WGS) entry which is preliminary data.</text>
</comment>